<feature type="signal peptide" evidence="2">
    <location>
        <begin position="1"/>
        <end position="24"/>
    </location>
</feature>
<gene>
    <name evidence="3" type="ORF">PEVE_00036825</name>
</gene>
<accession>A0ABN8MJX9</accession>
<comment type="caution">
    <text evidence="3">The sequence shown here is derived from an EMBL/GenBank/DDBJ whole genome shotgun (WGS) entry which is preliminary data.</text>
</comment>
<dbReference type="Proteomes" id="UP001159427">
    <property type="component" value="Unassembled WGS sequence"/>
</dbReference>
<feature type="region of interest" description="Disordered" evidence="1">
    <location>
        <begin position="81"/>
        <end position="101"/>
    </location>
</feature>
<evidence type="ECO:0000256" key="1">
    <source>
        <dbReference type="SAM" id="MobiDB-lite"/>
    </source>
</evidence>
<name>A0ABN8MJX9_9CNID</name>
<proteinExistence type="predicted"/>
<sequence>MKCQFIFAFAALLMIASLIIEGDCFDTMLKGKICRAARSLGCRNIEQEVADDPMKEGRARRRERTMQICRAARSLGCRNIEQEVADDPMKEERDRREVKEH</sequence>
<feature type="chain" id="PRO_5046531834" evidence="2">
    <location>
        <begin position="25"/>
        <end position="101"/>
    </location>
</feature>
<reference evidence="3 4" key="1">
    <citation type="submission" date="2022-05" db="EMBL/GenBank/DDBJ databases">
        <authorList>
            <consortium name="Genoscope - CEA"/>
            <person name="William W."/>
        </authorList>
    </citation>
    <scope>NUCLEOTIDE SEQUENCE [LARGE SCALE GENOMIC DNA]</scope>
</reference>
<evidence type="ECO:0000313" key="4">
    <source>
        <dbReference type="Proteomes" id="UP001159427"/>
    </source>
</evidence>
<evidence type="ECO:0000256" key="2">
    <source>
        <dbReference type="SAM" id="SignalP"/>
    </source>
</evidence>
<keyword evidence="2" id="KW-0732">Signal</keyword>
<protein>
    <submittedName>
        <fullName evidence="3">Uncharacterized protein</fullName>
    </submittedName>
</protein>
<organism evidence="3 4">
    <name type="scientific">Porites evermanni</name>
    <dbReference type="NCBI Taxonomy" id="104178"/>
    <lineage>
        <taxon>Eukaryota</taxon>
        <taxon>Metazoa</taxon>
        <taxon>Cnidaria</taxon>
        <taxon>Anthozoa</taxon>
        <taxon>Hexacorallia</taxon>
        <taxon>Scleractinia</taxon>
        <taxon>Fungiina</taxon>
        <taxon>Poritidae</taxon>
        <taxon>Porites</taxon>
    </lineage>
</organism>
<evidence type="ECO:0000313" key="3">
    <source>
        <dbReference type="EMBL" id="CAH3029831.1"/>
    </source>
</evidence>
<feature type="compositionally biased region" description="Basic and acidic residues" evidence="1">
    <location>
        <begin position="87"/>
        <end position="101"/>
    </location>
</feature>
<keyword evidence="4" id="KW-1185">Reference proteome</keyword>
<dbReference type="EMBL" id="CALNXI010000595">
    <property type="protein sequence ID" value="CAH3029831.1"/>
    <property type="molecule type" value="Genomic_DNA"/>
</dbReference>